<name>A0A760BGL8_SALER</name>
<evidence type="ECO:0000313" key="2">
    <source>
        <dbReference type="EMBL" id="HAF1888809.1"/>
    </source>
</evidence>
<gene>
    <name evidence="2" type="ORF">G8K44_000084</name>
    <name evidence="3" type="ORF">G8R56_000126</name>
    <name evidence="4" type="ORF">G8W61_003430</name>
    <name evidence="1" type="ORF">G9B49_000043</name>
</gene>
<dbReference type="EMBL" id="DAAXRP010000011">
    <property type="protein sequence ID" value="HAG2283108.1"/>
    <property type="molecule type" value="Genomic_DNA"/>
</dbReference>
<dbReference type="AlphaFoldDB" id="A0A760BGL8"/>
<comment type="caution">
    <text evidence="4">The sequence shown here is derived from an EMBL/GenBank/DDBJ whole genome shotgun (WGS) entry which is preliminary data.</text>
</comment>
<dbReference type="EMBL" id="DAAXPA010000001">
    <property type="protein sequence ID" value="HAG1962016.1"/>
    <property type="molecule type" value="Genomic_DNA"/>
</dbReference>
<organism evidence="4">
    <name type="scientific">Salmonella enterica</name>
    <name type="common">Salmonella choleraesuis</name>
    <dbReference type="NCBI Taxonomy" id="28901"/>
    <lineage>
        <taxon>Bacteria</taxon>
        <taxon>Pseudomonadati</taxon>
        <taxon>Pseudomonadota</taxon>
        <taxon>Gammaproteobacteria</taxon>
        <taxon>Enterobacterales</taxon>
        <taxon>Enterobacteriaceae</taxon>
        <taxon>Salmonella</taxon>
    </lineage>
</organism>
<dbReference type="EMBL" id="DAAUIN010000001">
    <property type="protein sequence ID" value="HAF1888809.1"/>
    <property type="molecule type" value="Genomic_DNA"/>
</dbReference>
<evidence type="ECO:0000313" key="3">
    <source>
        <dbReference type="EMBL" id="HAG1962016.1"/>
    </source>
</evidence>
<sequence length="49" mass="5492">MARGVQLAGKQLNEGRLYKMLDTMRTLTGNLNKLVDELSNIIEQQSSNV</sequence>
<reference evidence="4" key="2">
    <citation type="submission" date="2020-02" db="EMBL/GenBank/DDBJ databases">
        <authorList>
            <consortium name="NCBI Pathogen Detection Project"/>
        </authorList>
    </citation>
    <scope>NUCLEOTIDE SEQUENCE</scope>
    <source>
        <strain evidence="1">MA.03-3818</strain>
        <strain evidence="4">MA.CK_94/00001630</strain>
        <strain evidence="3">MA.CK_97/00003274</strain>
        <strain evidence="2">MA.MC_07-0072</strain>
    </source>
</reference>
<reference evidence="4" key="1">
    <citation type="journal article" date="2018" name="Genome Biol.">
        <title>SKESA: strategic k-mer extension for scrupulous assemblies.</title>
        <authorList>
            <person name="Souvorov A."/>
            <person name="Agarwala R."/>
            <person name="Lipman D.J."/>
        </authorList>
    </citation>
    <scope>NUCLEOTIDE SEQUENCE</scope>
    <source>
        <strain evidence="1">MA.03-3818</strain>
        <strain evidence="4">MA.CK_94/00001630</strain>
        <strain evidence="3">MA.CK_97/00003274</strain>
        <strain evidence="2">MA.MC_07-0072</strain>
    </source>
</reference>
<dbReference type="RefSeq" id="WP_154807663.1">
    <property type="nucleotide sequence ID" value="NZ_CP030180.1"/>
</dbReference>
<evidence type="ECO:0000313" key="4">
    <source>
        <dbReference type="EMBL" id="HAG2283108.1"/>
    </source>
</evidence>
<dbReference type="EMBL" id="DAAUKO010000001">
    <property type="protein sequence ID" value="HAF1611221.1"/>
    <property type="molecule type" value="Genomic_DNA"/>
</dbReference>
<proteinExistence type="predicted"/>
<accession>A0A760BGL8</accession>
<protein>
    <submittedName>
        <fullName evidence="4">Uncharacterized protein</fullName>
    </submittedName>
</protein>
<evidence type="ECO:0000313" key="1">
    <source>
        <dbReference type="EMBL" id="HAF1611221.1"/>
    </source>
</evidence>